<feature type="transmembrane region" description="Helical" evidence="1">
    <location>
        <begin position="141"/>
        <end position="164"/>
    </location>
</feature>
<proteinExistence type="predicted"/>
<protein>
    <submittedName>
        <fullName evidence="2">DUF805 domain-containing protein</fullName>
    </submittedName>
</protein>
<keyword evidence="3" id="KW-1185">Reference proteome</keyword>
<name>A0ABT8B4E6_9NEIS</name>
<comment type="caution">
    <text evidence="2">The sequence shown here is derived from an EMBL/GenBank/DDBJ whole genome shotgun (WGS) entry which is preliminary data.</text>
</comment>
<feature type="transmembrane region" description="Helical" evidence="1">
    <location>
        <begin position="101"/>
        <end position="121"/>
    </location>
</feature>
<reference evidence="2" key="2">
    <citation type="submission" date="2023-06" db="EMBL/GenBank/DDBJ databases">
        <authorList>
            <person name="Lucena T."/>
            <person name="Sun Q."/>
        </authorList>
    </citation>
    <scope>NUCLEOTIDE SEQUENCE</scope>
    <source>
        <strain evidence="2">CECT 7703</strain>
    </source>
</reference>
<dbReference type="EMBL" id="JAUFPU010000008">
    <property type="protein sequence ID" value="MDN3577104.1"/>
    <property type="molecule type" value="Genomic_DNA"/>
</dbReference>
<reference evidence="2" key="1">
    <citation type="journal article" date="2014" name="Int. J. Syst. Evol. Microbiol.">
        <title>Complete genome of a new Firmicutes species belonging to the dominant human colonic microbiota ('Ruminococcus bicirculans') reveals two chromosomes and a selective capacity to utilize plant glucans.</title>
        <authorList>
            <consortium name="NISC Comparative Sequencing Program"/>
            <person name="Wegmann U."/>
            <person name="Louis P."/>
            <person name="Goesmann A."/>
            <person name="Henrissat B."/>
            <person name="Duncan S.H."/>
            <person name="Flint H.J."/>
        </authorList>
    </citation>
    <scope>NUCLEOTIDE SEQUENCE</scope>
    <source>
        <strain evidence="2">CECT 7703</strain>
    </source>
</reference>
<dbReference type="Pfam" id="PF05656">
    <property type="entry name" value="DUF805"/>
    <property type="match status" value="1"/>
</dbReference>
<accession>A0ABT8B4E6</accession>
<organism evidence="2 3">
    <name type="scientific">Chitinimonas viridis</name>
    <dbReference type="NCBI Taxonomy" id="664880"/>
    <lineage>
        <taxon>Bacteria</taxon>
        <taxon>Pseudomonadati</taxon>
        <taxon>Pseudomonadota</taxon>
        <taxon>Betaproteobacteria</taxon>
        <taxon>Neisseriales</taxon>
        <taxon>Chitinibacteraceae</taxon>
        <taxon>Chitinimonas</taxon>
    </lineage>
</organism>
<keyword evidence="1" id="KW-1133">Transmembrane helix</keyword>
<dbReference type="RefSeq" id="WP_290332576.1">
    <property type="nucleotide sequence ID" value="NZ_JAUFPU010000008.1"/>
</dbReference>
<keyword evidence="1" id="KW-0472">Membrane</keyword>
<gene>
    <name evidence="2" type="ORF">QWZ03_10035</name>
</gene>
<dbReference type="InterPro" id="IPR008523">
    <property type="entry name" value="DUF805"/>
</dbReference>
<dbReference type="PANTHER" id="PTHR34980:SF3">
    <property type="entry name" value="BLR8105 PROTEIN"/>
    <property type="match status" value="1"/>
</dbReference>
<keyword evidence="1" id="KW-0812">Transmembrane</keyword>
<feature type="transmembrane region" description="Helical" evidence="1">
    <location>
        <begin position="70"/>
        <end position="89"/>
    </location>
</feature>
<dbReference type="PANTHER" id="PTHR34980">
    <property type="entry name" value="INNER MEMBRANE PROTEIN-RELATED-RELATED"/>
    <property type="match status" value="1"/>
</dbReference>
<evidence type="ECO:0000313" key="3">
    <source>
        <dbReference type="Proteomes" id="UP001180081"/>
    </source>
</evidence>
<feature type="transmembrane region" description="Helical" evidence="1">
    <location>
        <begin position="38"/>
        <end position="64"/>
    </location>
</feature>
<dbReference type="Proteomes" id="UP001180081">
    <property type="component" value="Unassembled WGS sequence"/>
</dbReference>
<evidence type="ECO:0000313" key="2">
    <source>
        <dbReference type="EMBL" id="MDN3577104.1"/>
    </source>
</evidence>
<sequence>MEAVNPYDSPTSDLATTEGSHYTPRFWALGGRLGRLRYLAYSLAMGALGFVLFIASVVALSMIISGGDMVMVVMGLDWLAGIAGQLVIAGRRLHDLGRSRWWLLLCLLPLINLLLLAYLIFAPGQPHANRFGPAPVANGVGVIVAACLVPMVAVLLGLLGVLAVQQYQSLERHSRNLPAAPRN</sequence>
<evidence type="ECO:0000256" key="1">
    <source>
        <dbReference type="SAM" id="Phobius"/>
    </source>
</evidence>